<proteinExistence type="predicted"/>
<accession>A0A9W5R0K9</accession>
<feature type="region of interest" description="Disordered" evidence="1">
    <location>
        <begin position="1"/>
        <end position="35"/>
    </location>
</feature>
<dbReference type="Proteomes" id="UP000014028">
    <property type="component" value="Unassembled WGS sequence"/>
</dbReference>
<organism evidence="2 3">
    <name type="scientific">Bacillus cereus VD184</name>
    <dbReference type="NCBI Taxonomy" id="1053242"/>
    <lineage>
        <taxon>Bacteria</taxon>
        <taxon>Bacillati</taxon>
        <taxon>Bacillota</taxon>
        <taxon>Bacilli</taxon>
        <taxon>Bacillales</taxon>
        <taxon>Bacillaceae</taxon>
        <taxon>Bacillus</taxon>
        <taxon>Bacillus cereus group</taxon>
    </lineage>
</organism>
<protein>
    <submittedName>
        <fullName evidence="2">Uncharacterized protein</fullName>
    </submittedName>
</protein>
<sequence length="297" mass="32768">MANQGWDSIGTTEEVTTQAPTQQEDKLDFLSTPEGKTKIRVMDEAPYFYQGYWAPLGNGAKSGNGNGTFIPYKGKGKDLLEKANYEHMDKVFKQADAKGLAKGSKERKEFTKAGYASQPYGKLKSKYIIHVIDRADGQLKLLDAGPGVFEELKKLHADEEYGDLREYDVTITREGTGWSDTKYSVTPSRSNTPRTPEEIENYEEKKIDRAELKSGANLTPEQCLFIAQGGLWSEVNNVGQATEEIGHPDGPQEGDTQKEGVTVEVSIPDEDGVTTVITSKEGALSDEELERVLAEGF</sequence>
<reference evidence="2 3" key="1">
    <citation type="submission" date="2012-12" db="EMBL/GenBank/DDBJ databases">
        <title>The Genome Sequence of Bacillus cereus VD184.</title>
        <authorList>
            <consortium name="The Broad Institute Genome Sequencing Platform"/>
            <consortium name="The Broad Institute Genome Sequencing Center for Infectious Disease"/>
            <person name="Feldgarden M."/>
            <person name="Van der Auwera G.A."/>
            <person name="Mahillon J."/>
            <person name="Duprez V."/>
            <person name="Timmery S."/>
            <person name="Mattelet C."/>
            <person name="Dierick K."/>
            <person name="Sun M."/>
            <person name="Yu Z."/>
            <person name="Zhu L."/>
            <person name="Hu X."/>
            <person name="Shank E.B."/>
            <person name="Swiecicka I."/>
            <person name="Hansen B.M."/>
            <person name="Andrup L."/>
            <person name="Walker B."/>
            <person name="Young S.K."/>
            <person name="Zeng Q."/>
            <person name="Gargeya S."/>
            <person name="Fitzgerald M."/>
            <person name="Haas B."/>
            <person name="Abouelleil A."/>
            <person name="Alvarado L."/>
            <person name="Arachchi H.M."/>
            <person name="Berlin A.M."/>
            <person name="Chapman S.B."/>
            <person name="Dewar J."/>
            <person name="Goldberg J."/>
            <person name="Griggs A."/>
            <person name="Gujja S."/>
            <person name="Hansen M."/>
            <person name="Howarth C."/>
            <person name="Imamovic A."/>
            <person name="Larimer J."/>
            <person name="McCowan C."/>
            <person name="Murphy C."/>
            <person name="Neiman D."/>
            <person name="Pearson M."/>
            <person name="Priest M."/>
            <person name="Roberts A."/>
            <person name="Saif S."/>
            <person name="Shea T."/>
            <person name="Sisk P."/>
            <person name="Sykes S."/>
            <person name="Wortman J."/>
            <person name="Nusbaum C."/>
            <person name="Birren B."/>
        </authorList>
    </citation>
    <scope>NUCLEOTIDE SEQUENCE [LARGE SCALE GENOMIC DNA]</scope>
    <source>
        <strain evidence="2 3">VD184</strain>
    </source>
</reference>
<dbReference type="EMBL" id="AHFK01000113">
    <property type="protein sequence ID" value="EOQ00975.1"/>
    <property type="molecule type" value="Genomic_DNA"/>
</dbReference>
<gene>
    <name evidence="2" type="ORF">IKC_06173</name>
</gene>
<evidence type="ECO:0000313" key="3">
    <source>
        <dbReference type="Proteomes" id="UP000014028"/>
    </source>
</evidence>
<dbReference type="AlphaFoldDB" id="A0A9W5R0K9"/>
<comment type="caution">
    <text evidence="2">The sequence shown here is derived from an EMBL/GenBank/DDBJ whole genome shotgun (WGS) entry which is preliminary data.</text>
</comment>
<name>A0A9W5R0K9_BACCE</name>
<dbReference type="RefSeq" id="WP_016124099.1">
    <property type="nucleotide sequence ID" value="NZ_KB976852.1"/>
</dbReference>
<evidence type="ECO:0000313" key="2">
    <source>
        <dbReference type="EMBL" id="EOQ00975.1"/>
    </source>
</evidence>
<evidence type="ECO:0000256" key="1">
    <source>
        <dbReference type="SAM" id="MobiDB-lite"/>
    </source>
</evidence>
<feature type="compositionally biased region" description="Polar residues" evidence="1">
    <location>
        <begin position="1"/>
        <end position="22"/>
    </location>
</feature>